<dbReference type="SUPFAM" id="SSF52777">
    <property type="entry name" value="CoA-dependent acyltransferases"/>
    <property type="match status" value="1"/>
</dbReference>
<reference evidence="10" key="2">
    <citation type="submission" date="2020-09" db="EMBL/GenBank/DDBJ databases">
        <authorList>
            <person name="Sun Q."/>
            <person name="Zhou Y."/>
        </authorList>
    </citation>
    <scope>NUCLEOTIDE SEQUENCE</scope>
    <source>
        <strain evidence="10">CGMCC 1.12997</strain>
    </source>
</reference>
<dbReference type="PANTHER" id="PTHR43178">
    <property type="entry name" value="DIHYDROLIPOAMIDE ACETYLTRANSFERASE COMPONENT OF PYRUVATE DEHYDROGENASE COMPLEX"/>
    <property type="match status" value="1"/>
</dbReference>
<dbReference type="InterPro" id="IPR000089">
    <property type="entry name" value="Biotin_lipoyl"/>
</dbReference>
<keyword evidence="4 7" id="KW-0808">Transferase</keyword>
<gene>
    <name evidence="10" type="primary">aceF</name>
    <name evidence="10" type="ORF">GCM10011585_10020</name>
</gene>
<accession>A0A917H7E1</accession>
<dbReference type="EMBL" id="BMGT01000001">
    <property type="protein sequence ID" value="GGG69907.1"/>
    <property type="molecule type" value="Genomic_DNA"/>
</dbReference>
<evidence type="ECO:0000256" key="4">
    <source>
        <dbReference type="ARBA" id="ARBA00022679"/>
    </source>
</evidence>
<protein>
    <recommendedName>
        <fullName evidence="7">Dihydrolipoamide acetyltransferase component of pyruvate dehydrogenase complex</fullName>
        <ecNumber evidence="7">2.3.1.-</ecNumber>
    </recommendedName>
</protein>
<evidence type="ECO:0000256" key="6">
    <source>
        <dbReference type="ARBA" id="ARBA00023315"/>
    </source>
</evidence>
<keyword evidence="11" id="KW-1185">Reference proteome</keyword>
<keyword evidence="10" id="KW-0670">Pyruvate</keyword>
<evidence type="ECO:0000256" key="7">
    <source>
        <dbReference type="RuleBase" id="RU003423"/>
    </source>
</evidence>
<dbReference type="InterPro" id="IPR050743">
    <property type="entry name" value="2-oxoacid_DH_E2_comp"/>
</dbReference>
<dbReference type="PANTHER" id="PTHR43178:SF5">
    <property type="entry name" value="LIPOAMIDE ACYLTRANSFERASE COMPONENT OF BRANCHED-CHAIN ALPHA-KETO ACID DEHYDROGENASE COMPLEX, MITOCHONDRIAL"/>
    <property type="match status" value="1"/>
</dbReference>
<dbReference type="Pfam" id="PF00364">
    <property type="entry name" value="Biotin_lipoyl"/>
    <property type="match status" value="1"/>
</dbReference>
<dbReference type="RefSeq" id="WP_188553003.1">
    <property type="nucleotide sequence ID" value="NZ_BMGT01000001.1"/>
</dbReference>
<evidence type="ECO:0000256" key="1">
    <source>
        <dbReference type="ARBA" id="ARBA00001938"/>
    </source>
</evidence>
<evidence type="ECO:0000259" key="9">
    <source>
        <dbReference type="Pfam" id="PF00364"/>
    </source>
</evidence>
<evidence type="ECO:0000256" key="5">
    <source>
        <dbReference type="ARBA" id="ARBA00022823"/>
    </source>
</evidence>
<dbReference type="EC" id="2.3.1.-" evidence="7"/>
<dbReference type="PROSITE" id="PS00189">
    <property type="entry name" value="LIPOYL"/>
    <property type="match status" value="1"/>
</dbReference>
<comment type="caution">
    <text evidence="10">The sequence shown here is derived from an EMBL/GenBank/DDBJ whole genome shotgun (WGS) entry which is preliminary data.</text>
</comment>
<dbReference type="Gene3D" id="3.30.559.10">
    <property type="entry name" value="Chloramphenicol acetyltransferase-like domain"/>
    <property type="match status" value="1"/>
</dbReference>
<dbReference type="Proteomes" id="UP000647241">
    <property type="component" value="Unassembled WGS sequence"/>
</dbReference>
<dbReference type="GO" id="GO:0016407">
    <property type="term" value="F:acetyltransferase activity"/>
    <property type="evidence" value="ECO:0007669"/>
    <property type="project" value="TreeGrafter"/>
</dbReference>
<comment type="cofactor">
    <cofactor evidence="1 7">
        <name>(R)-lipoate</name>
        <dbReference type="ChEBI" id="CHEBI:83088"/>
    </cofactor>
</comment>
<organism evidence="10 11">
    <name type="scientific">Edaphobacter dinghuensis</name>
    <dbReference type="NCBI Taxonomy" id="1560005"/>
    <lineage>
        <taxon>Bacteria</taxon>
        <taxon>Pseudomonadati</taxon>
        <taxon>Acidobacteriota</taxon>
        <taxon>Terriglobia</taxon>
        <taxon>Terriglobales</taxon>
        <taxon>Acidobacteriaceae</taxon>
        <taxon>Edaphobacter</taxon>
    </lineage>
</organism>
<sequence>MNAGVPILLERDNVNDDVVVLAHWFVKDGEKVDAGTLIAEIETSKANVEVLASHSGYLHWSFAEKAELPLSDPIGHILPEPLPAGSLLTSPPKSSVVPPPQSAKSSSVVAETTVAAQARAEKVRPSHKDSLVFTASTGYVQQVSHKARELMKAHDLTEERFAGISLVRGDDVLELLHGKSSVKASPVRIRETSSEGETECQPQNLSRLPVTEVPLSRMKRSEAKSLAGGAKNTIPSSVSVTCLTRGLRAALEADPALAGNVGALVVYECARLLRKYPSFNATHSSGTMLSYDQVNIGYAVDDGRGLKVVVLRDCDRKSLREITAELRELVLNYLEDKLTPVQITDGTFTISDLSGIGVSSFAPLISEGQSAILGVGGEQFVPGSRDGFYTLTLGFDHQLSEGRTAALFLNDLKDRLLHYEKAVMRDALKPEAIVCARCGRGSADLPDEKSYMVQSAVPPGYLCNICMVGL</sequence>
<evidence type="ECO:0000313" key="10">
    <source>
        <dbReference type="EMBL" id="GGG69907.1"/>
    </source>
</evidence>
<comment type="similarity">
    <text evidence="2 7">Belongs to the 2-oxoacid dehydrogenase family.</text>
</comment>
<feature type="domain" description="Lipoyl-binding" evidence="9">
    <location>
        <begin position="21"/>
        <end position="59"/>
    </location>
</feature>
<name>A0A917H7E1_9BACT</name>
<dbReference type="InterPro" id="IPR003016">
    <property type="entry name" value="2-oxoA_DH_lipoyl-BS"/>
</dbReference>
<feature type="domain" description="2-oxoacid dehydrogenase acyltransferase catalytic" evidence="8">
    <location>
        <begin position="211"/>
        <end position="422"/>
    </location>
</feature>
<dbReference type="GO" id="GO:0031405">
    <property type="term" value="F:lipoic acid binding"/>
    <property type="evidence" value="ECO:0007669"/>
    <property type="project" value="TreeGrafter"/>
</dbReference>
<evidence type="ECO:0000313" key="11">
    <source>
        <dbReference type="Proteomes" id="UP000647241"/>
    </source>
</evidence>
<evidence type="ECO:0000256" key="2">
    <source>
        <dbReference type="ARBA" id="ARBA00007317"/>
    </source>
</evidence>
<evidence type="ECO:0000256" key="3">
    <source>
        <dbReference type="ARBA" id="ARBA00011484"/>
    </source>
</evidence>
<keyword evidence="6 7" id="KW-0012">Acyltransferase</keyword>
<keyword evidence="5 7" id="KW-0450">Lipoyl</keyword>
<evidence type="ECO:0000259" key="8">
    <source>
        <dbReference type="Pfam" id="PF00198"/>
    </source>
</evidence>
<dbReference type="InterPro" id="IPR011053">
    <property type="entry name" value="Single_hybrid_motif"/>
</dbReference>
<reference evidence="10" key="1">
    <citation type="journal article" date="2014" name="Int. J. Syst. Evol. Microbiol.">
        <title>Complete genome sequence of Corynebacterium casei LMG S-19264T (=DSM 44701T), isolated from a smear-ripened cheese.</title>
        <authorList>
            <consortium name="US DOE Joint Genome Institute (JGI-PGF)"/>
            <person name="Walter F."/>
            <person name="Albersmeier A."/>
            <person name="Kalinowski J."/>
            <person name="Ruckert C."/>
        </authorList>
    </citation>
    <scope>NUCLEOTIDE SEQUENCE</scope>
    <source>
        <strain evidence="10">CGMCC 1.12997</strain>
    </source>
</reference>
<proteinExistence type="inferred from homology"/>
<dbReference type="InterPro" id="IPR023213">
    <property type="entry name" value="CAT-like_dom_sf"/>
</dbReference>
<dbReference type="AlphaFoldDB" id="A0A917H7E1"/>
<dbReference type="InterPro" id="IPR001078">
    <property type="entry name" value="2-oxoacid_DH_actylTfrase"/>
</dbReference>
<dbReference type="SUPFAM" id="SSF51230">
    <property type="entry name" value="Single hybrid motif"/>
    <property type="match status" value="1"/>
</dbReference>
<dbReference type="Pfam" id="PF00198">
    <property type="entry name" value="2-oxoacid_dh"/>
    <property type="match status" value="1"/>
</dbReference>
<dbReference type="CDD" id="cd06849">
    <property type="entry name" value="lipoyl_domain"/>
    <property type="match status" value="1"/>
</dbReference>
<dbReference type="GO" id="GO:0005737">
    <property type="term" value="C:cytoplasm"/>
    <property type="evidence" value="ECO:0007669"/>
    <property type="project" value="TreeGrafter"/>
</dbReference>
<comment type="subunit">
    <text evidence="3">Forms a 24-polypeptide structural core with octahedral symmetry.</text>
</comment>
<dbReference type="Gene3D" id="2.40.50.100">
    <property type="match status" value="1"/>
</dbReference>